<dbReference type="PANTHER" id="PTHR45913:SF5">
    <property type="entry name" value="GENERAL TRANSCRIPTION FACTOR II-I REPEAT DOMAIN-CONTAINING PROTEIN 2A-LIKE PROTEIN"/>
    <property type="match status" value="1"/>
</dbReference>
<protein>
    <submittedName>
        <fullName evidence="1">GT2D2 protein</fullName>
    </submittedName>
</protein>
<dbReference type="EMBL" id="JAAWVQ010115031">
    <property type="protein sequence ID" value="MBN3282153.1"/>
    <property type="molecule type" value="Genomic_DNA"/>
</dbReference>
<keyword evidence="2" id="KW-1185">Reference proteome</keyword>
<feature type="non-terminal residue" evidence="1">
    <location>
        <position position="297"/>
    </location>
</feature>
<dbReference type="PANTHER" id="PTHR45913">
    <property type="entry name" value="EPM2A-INTERACTING PROTEIN 1"/>
    <property type="match status" value="1"/>
</dbReference>
<accession>A0ABS2Y6S4</accession>
<comment type="caution">
    <text evidence="1">The sequence shown here is derived from an EMBL/GenBank/DDBJ whole genome shotgun (WGS) entry which is preliminary data.</text>
</comment>
<proteinExistence type="predicted"/>
<name>A0ABS2Y6S4_POLSP</name>
<dbReference type="Proteomes" id="UP001166093">
    <property type="component" value="Unassembled WGS sequence"/>
</dbReference>
<evidence type="ECO:0000313" key="2">
    <source>
        <dbReference type="Proteomes" id="UP001166093"/>
    </source>
</evidence>
<reference evidence="1" key="1">
    <citation type="journal article" date="2021" name="Cell">
        <title>Tracing the genetic footprints of vertebrate landing in non-teleost ray-finned fishes.</title>
        <authorList>
            <person name="Bi X."/>
            <person name="Wang K."/>
            <person name="Yang L."/>
            <person name="Pan H."/>
            <person name="Jiang H."/>
            <person name="Wei Q."/>
            <person name="Fang M."/>
            <person name="Yu H."/>
            <person name="Zhu C."/>
            <person name="Cai Y."/>
            <person name="He Y."/>
            <person name="Gan X."/>
            <person name="Zeng H."/>
            <person name="Yu D."/>
            <person name="Zhu Y."/>
            <person name="Jiang H."/>
            <person name="Qiu Q."/>
            <person name="Yang H."/>
            <person name="Zhang Y.E."/>
            <person name="Wang W."/>
            <person name="Zhu M."/>
            <person name="He S."/>
            <person name="Zhang G."/>
        </authorList>
    </citation>
    <scope>NUCLEOTIDE SEQUENCE</scope>
    <source>
        <strain evidence="1">Pddl_001</strain>
    </source>
</reference>
<sequence length="297" mass="33932">LKKQQKVLQIASLFAECLTEASFEIVWILAHHRKAFTDTEIVKEYFVASVDILYSDFIRGLELSDICDVTQLCVWARFPKDECFCDELLGLITLKMQTRGEDSTNVLQCCFDQTGLSWKKPVSVCTDISHLLSVIRNFLESKGKEEKELDDPDWLIKLACLTDITSSLSVLNLQGKQKMPIDMLRVITTFQSKIRTRFVPDLQSATFLHFPKLKSLTSDNTGQLNHYRADFFKLILDELQKVFQFRFEDIVGLKEVFCFFENPFPASVSSVSPALTDPEADQAAVENEIVEIQSDTF</sequence>
<feature type="non-terminal residue" evidence="1">
    <location>
        <position position="1"/>
    </location>
</feature>
<organism evidence="1 2">
    <name type="scientific">Polyodon spathula</name>
    <name type="common">North American paddlefish</name>
    <name type="synonym">Squalus spathula</name>
    <dbReference type="NCBI Taxonomy" id="7913"/>
    <lineage>
        <taxon>Eukaryota</taxon>
        <taxon>Metazoa</taxon>
        <taxon>Chordata</taxon>
        <taxon>Craniata</taxon>
        <taxon>Vertebrata</taxon>
        <taxon>Euteleostomi</taxon>
        <taxon>Actinopterygii</taxon>
        <taxon>Chondrostei</taxon>
        <taxon>Acipenseriformes</taxon>
        <taxon>Polyodontidae</taxon>
        <taxon>Polyodon</taxon>
    </lineage>
</organism>
<evidence type="ECO:0000313" key="1">
    <source>
        <dbReference type="EMBL" id="MBN3282153.1"/>
    </source>
</evidence>
<gene>
    <name evidence="1" type="ORF">GTO93_0014733</name>
</gene>